<reference evidence="2 3" key="1">
    <citation type="submission" date="2020-08" db="EMBL/GenBank/DDBJ databases">
        <title>Whole-Genome Sequence of French Clinical Streptomyces mexicanus Strain Q0842.</title>
        <authorList>
            <person name="Boxberger M."/>
            <person name="La Scola B."/>
        </authorList>
    </citation>
    <scope>NUCLEOTIDE SEQUENCE [LARGE SCALE GENOMIC DNA]</scope>
    <source>
        <strain evidence="2 3">Marseille-Q0842</strain>
    </source>
</reference>
<feature type="region of interest" description="Disordered" evidence="1">
    <location>
        <begin position="1"/>
        <end position="35"/>
    </location>
</feature>
<organism evidence="2 3">
    <name type="scientific">Streptomyces mexicanus</name>
    <dbReference type="NCBI Taxonomy" id="178566"/>
    <lineage>
        <taxon>Bacteria</taxon>
        <taxon>Bacillati</taxon>
        <taxon>Actinomycetota</taxon>
        <taxon>Actinomycetes</taxon>
        <taxon>Kitasatosporales</taxon>
        <taxon>Streptomycetaceae</taxon>
        <taxon>Streptomyces</taxon>
    </lineage>
</organism>
<evidence type="ECO:0000313" key="2">
    <source>
        <dbReference type="EMBL" id="MBC2863917.1"/>
    </source>
</evidence>
<dbReference type="EMBL" id="JACMHY010000001">
    <property type="protein sequence ID" value="MBC2863917.1"/>
    <property type="molecule type" value="Genomic_DNA"/>
</dbReference>
<accession>A0A7X1LNY7</accession>
<evidence type="ECO:0000256" key="1">
    <source>
        <dbReference type="SAM" id="MobiDB-lite"/>
    </source>
</evidence>
<protein>
    <recommendedName>
        <fullName evidence="4">CHAT domain-containing protein</fullName>
    </recommendedName>
</protein>
<name>A0A7X1LNY7_9ACTN</name>
<dbReference type="RefSeq" id="WP_185946725.1">
    <property type="nucleotide sequence ID" value="NZ_JACMHY010000001.1"/>
</dbReference>
<feature type="compositionally biased region" description="Low complexity" evidence="1">
    <location>
        <begin position="21"/>
        <end position="30"/>
    </location>
</feature>
<dbReference type="Proteomes" id="UP000517694">
    <property type="component" value="Unassembled WGS sequence"/>
</dbReference>
<evidence type="ECO:0008006" key="4">
    <source>
        <dbReference type="Google" id="ProtNLM"/>
    </source>
</evidence>
<evidence type="ECO:0000313" key="3">
    <source>
        <dbReference type="Proteomes" id="UP000517694"/>
    </source>
</evidence>
<proteinExistence type="predicted"/>
<gene>
    <name evidence="2" type="ORF">H1R13_02600</name>
</gene>
<dbReference type="AlphaFoldDB" id="A0A7X1LNY7"/>
<sequence>MTQELAVEVLKDPSQGFTGIPPQRQAPRTPAQDEPRDLKLKLYSSDNELWIHAIVPDQASETGSWHQAPLEVSPEELLDRAARLRALWRDQIVHHQSTALGPGRRGGGYPPAETADLSELRAVTEPLVAKLAAEGHDLLYVLLDGTGYNLGRFREVLLDALSSDRPLRISIDSPWHLPWPMLAVDPADCADPWEAFWGYRHQVEQASPDYPWDQAPLGHRELATTSLNKDTALDHVGRAQDVHELLDQRSRLIVRTHSEDLLDALSCSVLHEDVMYFWCHGHYVHSGPSNQCLAIRLSDSENIDGPVVRRTRRRYDHRTPQARFKPFVLLNACHTAQAAPPGRLKHLGQELIALGAAGVLAPQIEIPQVFATEYAYAFLDHYLTGKYTAGEVSQLLVRQFAQDFHNPLALTYSLHAGMNSRLDLAS</sequence>
<comment type="caution">
    <text evidence="2">The sequence shown here is derived from an EMBL/GenBank/DDBJ whole genome shotgun (WGS) entry which is preliminary data.</text>
</comment>
<keyword evidence="3" id="KW-1185">Reference proteome</keyword>